<evidence type="ECO:0000313" key="10">
    <source>
        <dbReference type="EMBL" id="CAD8358571.1"/>
    </source>
</evidence>
<organism evidence="10">
    <name type="scientific">Pyrodinium bahamense</name>
    <dbReference type="NCBI Taxonomy" id="73915"/>
    <lineage>
        <taxon>Eukaryota</taxon>
        <taxon>Sar</taxon>
        <taxon>Alveolata</taxon>
        <taxon>Dinophyceae</taxon>
        <taxon>Gonyaulacales</taxon>
        <taxon>Pyrocystaceae</taxon>
        <taxon>Pyrodinium</taxon>
    </lineage>
</organism>
<feature type="transmembrane region" description="Helical" evidence="9">
    <location>
        <begin position="296"/>
        <end position="325"/>
    </location>
</feature>
<evidence type="ECO:0000256" key="1">
    <source>
        <dbReference type="ARBA" id="ARBA00004651"/>
    </source>
</evidence>
<keyword evidence="5 9" id="KW-0812">Transmembrane</keyword>
<feature type="transmembrane region" description="Helical" evidence="9">
    <location>
        <begin position="236"/>
        <end position="257"/>
    </location>
</feature>
<dbReference type="AlphaFoldDB" id="A0A7S0AC43"/>
<feature type="transmembrane region" description="Helical" evidence="9">
    <location>
        <begin position="150"/>
        <end position="170"/>
    </location>
</feature>
<dbReference type="PANTHER" id="PTHR21716">
    <property type="entry name" value="TRANSMEMBRANE PROTEIN"/>
    <property type="match status" value="1"/>
</dbReference>
<protein>
    <recommendedName>
        <fullName evidence="11">Transmembrane protein</fullName>
    </recommendedName>
</protein>
<dbReference type="GO" id="GO:0005886">
    <property type="term" value="C:plasma membrane"/>
    <property type="evidence" value="ECO:0007669"/>
    <property type="project" value="UniProtKB-SubCell"/>
</dbReference>
<dbReference type="InterPro" id="IPR002549">
    <property type="entry name" value="AI-2E-like"/>
</dbReference>
<feature type="transmembrane region" description="Helical" evidence="9">
    <location>
        <begin position="332"/>
        <end position="351"/>
    </location>
</feature>
<dbReference type="EMBL" id="HBEG01022890">
    <property type="protein sequence ID" value="CAD8358571.1"/>
    <property type="molecule type" value="Transcribed_RNA"/>
</dbReference>
<evidence type="ECO:0000256" key="9">
    <source>
        <dbReference type="SAM" id="Phobius"/>
    </source>
</evidence>
<evidence type="ECO:0000256" key="7">
    <source>
        <dbReference type="ARBA" id="ARBA00023136"/>
    </source>
</evidence>
<evidence type="ECO:0008006" key="11">
    <source>
        <dbReference type="Google" id="ProtNLM"/>
    </source>
</evidence>
<evidence type="ECO:0000256" key="4">
    <source>
        <dbReference type="ARBA" id="ARBA00022475"/>
    </source>
</evidence>
<feature type="transmembrane region" description="Helical" evidence="9">
    <location>
        <begin position="20"/>
        <end position="38"/>
    </location>
</feature>
<dbReference type="Pfam" id="PF01594">
    <property type="entry name" value="AI-2E_transport"/>
    <property type="match status" value="1"/>
</dbReference>
<proteinExistence type="inferred from homology"/>
<keyword evidence="6 9" id="KW-1133">Transmembrane helix</keyword>
<feature type="transmembrane region" description="Helical" evidence="9">
    <location>
        <begin position="269"/>
        <end position="290"/>
    </location>
</feature>
<dbReference type="PANTHER" id="PTHR21716:SF53">
    <property type="entry name" value="PERMEASE PERM-RELATED"/>
    <property type="match status" value="1"/>
</dbReference>
<keyword evidence="4" id="KW-1003">Cell membrane</keyword>
<evidence type="ECO:0000256" key="6">
    <source>
        <dbReference type="ARBA" id="ARBA00022989"/>
    </source>
</evidence>
<name>A0A7S0AC43_9DINO</name>
<feature type="transmembrane region" description="Helical" evidence="9">
    <location>
        <begin position="371"/>
        <end position="391"/>
    </location>
</feature>
<keyword evidence="7 9" id="KW-0472">Membrane</keyword>
<evidence type="ECO:0000256" key="5">
    <source>
        <dbReference type="ARBA" id="ARBA00022692"/>
    </source>
</evidence>
<evidence type="ECO:0000256" key="2">
    <source>
        <dbReference type="ARBA" id="ARBA00009773"/>
    </source>
</evidence>
<accession>A0A7S0AC43</accession>
<evidence type="ECO:0000256" key="3">
    <source>
        <dbReference type="ARBA" id="ARBA00022448"/>
    </source>
</evidence>
<evidence type="ECO:0000256" key="8">
    <source>
        <dbReference type="SAM" id="MobiDB-lite"/>
    </source>
</evidence>
<keyword evidence="3" id="KW-0813">Transport</keyword>
<comment type="subcellular location">
    <subcellularLocation>
        <location evidence="1">Cell membrane</location>
        <topology evidence="1">Multi-pass membrane protein</topology>
    </subcellularLocation>
</comment>
<reference evidence="10" key="1">
    <citation type="submission" date="2021-01" db="EMBL/GenBank/DDBJ databases">
        <authorList>
            <person name="Corre E."/>
            <person name="Pelletier E."/>
            <person name="Niang G."/>
            <person name="Scheremetjew M."/>
            <person name="Finn R."/>
            <person name="Kale V."/>
            <person name="Holt S."/>
            <person name="Cochrane G."/>
            <person name="Meng A."/>
            <person name="Brown T."/>
            <person name="Cohen L."/>
        </authorList>
    </citation>
    <scope>NUCLEOTIDE SEQUENCE</scope>
    <source>
        <strain evidence="10">Pbaha01</strain>
    </source>
</reference>
<comment type="similarity">
    <text evidence="2">Belongs to the autoinducer-2 exporter (AI-2E) (TC 2.A.86) family.</text>
</comment>
<sequence>MEGCTDNAVSADLFRRRMGFLGLVAVAFTGAVYLMTLLRPVLEPFMWALFLVIALRPLAALFESMLLGLGRLLCGCSECSSRRGTSGRCRRASGKEQEEAELPPSTPNSLAAEGSDSSGDLWRVTDPTDVESCCTGCCAGVSRVVAVTGALAVVVGALGGFAMFIFAGALRVKEDFEIYEKGMANAMNHTRVIIAHVFGQMPRSVVDEISEKALASSAQAIASDLLSQLLSHAGKLLVELLMLGLYVMFWLCTPMPINTKTERIFLRYLVLKGTACFCYGLCVGVMLRMLRVELATIFGLMSFLFSFIPEVGAFIAMMLPVPLILFDSRLDAPFLTLMIATVGQLCLKFVFTNIIEVKLVESDATMKMHPVITLLAVSFFGLIWGPTGMLLSVPMMTYLKVVILSDLVPPAYRDPVLVLLEGDRRAPERHLRRSASGSRMRALD</sequence>
<feature type="region of interest" description="Disordered" evidence="8">
    <location>
        <begin position="81"/>
        <end position="118"/>
    </location>
</feature>
<gene>
    <name evidence="10" type="ORF">PBAH0796_LOCUS13874</name>
</gene>